<evidence type="ECO:0000256" key="3">
    <source>
        <dbReference type="ARBA" id="ARBA00022723"/>
    </source>
</evidence>
<dbReference type="InterPro" id="IPR029149">
    <property type="entry name" value="Creatin/AminoP/Spt16_N"/>
</dbReference>
<dbReference type="InterPro" id="IPR036005">
    <property type="entry name" value="Creatinase/aminopeptidase-like"/>
</dbReference>
<keyword evidence="3 6" id="KW-0479">Metal-binding</keyword>
<dbReference type="InterPro" id="IPR001131">
    <property type="entry name" value="Peptidase_M24B_aminopep-P_CS"/>
</dbReference>
<dbReference type="GO" id="GO:0005737">
    <property type="term" value="C:cytoplasm"/>
    <property type="evidence" value="ECO:0007669"/>
    <property type="project" value="UniProtKB-ARBA"/>
</dbReference>
<dbReference type="InterPro" id="IPR000587">
    <property type="entry name" value="Creatinase_N"/>
</dbReference>
<dbReference type="Gene3D" id="3.40.350.10">
    <property type="entry name" value="Creatinase/prolidase N-terminal domain"/>
    <property type="match status" value="2"/>
</dbReference>
<proteinExistence type="evidence at transcript level"/>
<evidence type="ECO:0000256" key="2">
    <source>
        <dbReference type="ARBA" id="ARBA00008766"/>
    </source>
</evidence>
<protein>
    <submittedName>
        <fullName evidence="10">Xaa-Pro aminopeptidase</fullName>
    </submittedName>
</protein>
<feature type="domain" description="Creatinase N-terminal" evidence="8">
    <location>
        <begin position="8"/>
        <end position="140"/>
    </location>
</feature>
<dbReference type="GO" id="GO:0070006">
    <property type="term" value="F:metalloaminopeptidase activity"/>
    <property type="evidence" value="ECO:0007669"/>
    <property type="project" value="InterPro"/>
</dbReference>
<keyword evidence="10" id="KW-0645">Protease</keyword>
<organism evidence="10">
    <name type="scientific">Actinomucor elegans</name>
    <dbReference type="NCBI Taxonomy" id="64647"/>
    <lineage>
        <taxon>Eukaryota</taxon>
        <taxon>Fungi</taxon>
        <taxon>Fungi incertae sedis</taxon>
        <taxon>Mucoromycota</taxon>
        <taxon>Mucoromycotina</taxon>
        <taxon>Mucoromycetes</taxon>
        <taxon>Mucorales</taxon>
        <taxon>Mucorineae</taxon>
        <taxon>Mucoraceae</taxon>
        <taxon>Actinomucor</taxon>
    </lineage>
</organism>
<sequence length="601" mass="66840">MVVVTSDRLASLRSQMKEHNVDVFLAPSEDAHQSEYIADCDKRRHWISGFTGSAGFAIVTSTEAALFTDGRYFLQASEELDDNWTLMKQGLPDVPTWQEYLVKNVSAGSRIGLDPTLINAVDAHQLTSQLEPLGSVLVPIHENLIDLAWGNKRPEPPKDKVFVQPIEYTGKSVQEKLEELRAHIQSQNAYGTVVSALDEIAWLFNLRGSDIECNPVFFSYAVVSETEAILYLDLDKMTDEVKEHLGSTVTLKPYSEFFTDLKELNLDGKKLLVNNKTSLAVEVAVGEANVLEERSFITDCKAIKTKEELQGMRNCHLRDGAALVQYFAWLENELLSGAKISEVEGADRLEQFRAKQEHFVGLSFATISSTGSNGAIIHYKPEPETCKIIDPAEIYLCDSGAQYRDGTTDTTRTYHFGTPSAFEKRCFTRVLQGHIAIDEAVFPQGTTGYLLDPMARQFLWKDGLNFLHGTGHGVGSFLNVHEGPHGIGIRPHFNATALKAGMTISNEPGYYQDGEFGIRIENIVLVKDVETPNNFGGNGYLGFEHVTVVPIGLSLIDVELLSPSEKKWINAYHEECLTKLTPLLAHDELATAWLKKETQPL</sequence>
<evidence type="ECO:0000256" key="6">
    <source>
        <dbReference type="RuleBase" id="RU000590"/>
    </source>
</evidence>
<dbReference type="Pfam" id="PF16188">
    <property type="entry name" value="Peptidase_M24_C"/>
    <property type="match status" value="1"/>
</dbReference>
<keyword evidence="4" id="KW-0378">Hydrolase</keyword>
<dbReference type="PANTHER" id="PTHR43763">
    <property type="entry name" value="XAA-PRO AMINOPEPTIDASE 1"/>
    <property type="match status" value="1"/>
</dbReference>
<evidence type="ECO:0000313" key="10">
    <source>
        <dbReference type="EMBL" id="AME15510.1"/>
    </source>
</evidence>
<dbReference type="InterPro" id="IPR032416">
    <property type="entry name" value="Peptidase_M24_C"/>
</dbReference>
<comment type="cofactor">
    <cofactor evidence="1">
        <name>Mn(2+)</name>
        <dbReference type="ChEBI" id="CHEBI:29035"/>
    </cofactor>
</comment>
<evidence type="ECO:0000259" key="8">
    <source>
        <dbReference type="Pfam" id="PF01321"/>
    </source>
</evidence>
<keyword evidence="5" id="KW-0464">Manganese</keyword>
<dbReference type="InterPro" id="IPR050422">
    <property type="entry name" value="X-Pro_aminopeptidase_P"/>
</dbReference>
<dbReference type="InterPro" id="IPR033740">
    <property type="entry name" value="Pept_M24B"/>
</dbReference>
<evidence type="ECO:0000256" key="1">
    <source>
        <dbReference type="ARBA" id="ARBA00001936"/>
    </source>
</evidence>
<feature type="domain" description="Peptidase M24 C-terminal" evidence="9">
    <location>
        <begin position="539"/>
        <end position="601"/>
    </location>
</feature>
<dbReference type="PANTHER" id="PTHR43763:SF6">
    <property type="entry name" value="XAA-PRO AMINOPEPTIDASE 1"/>
    <property type="match status" value="1"/>
</dbReference>
<evidence type="ECO:0000256" key="4">
    <source>
        <dbReference type="ARBA" id="ARBA00022801"/>
    </source>
</evidence>
<comment type="similarity">
    <text evidence="2 6">Belongs to the peptidase M24B family.</text>
</comment>
<reference evidence="10" key="1">
    <citation type="submission" date="2015-03" db="EMBL/GenBank/DDBJ databases">
        <authorList>
            <person name="Murphy D."/>
        </authorList>
    </citation>
    <scope>NUCLEOTIDE SEQUENCE</scope>
</reference>
<dbReference type="FunFam" id="3.90.230.10:FF:000007">
    <property type="entry name" value="Xaa-Pro aminopeptidase P"/>
    <property type="match status" value="1"/>
</dbReference>
<dbReference type="Gene3D" id="3.90.230.10">
    <property type="entry name" value="Creatinase/methionine aminopeptidase superfamily"/>
    <property type="match status" value="1"/>
</dbReference>
<dbReference type="Pfam" id="PF00557">
    <property type="entry name" value="Peptidase_M24"/>
    <property type="match status" value="1"/>
</dbReference>
<dbReference type="Pfam" id="PF16189">
    <property type="entry name" value="Creatinase_N_2"/>
    <property type="match status" value="1"/>
</dbReference>
<dbReference type="AlphaFoldDB" id="A0A125S6H2"/>
<dbReference type="EMBL" id="KP973587">
    <property type="protein sequence ID" value="AME15510.1"/>
    <property type="molecule type" value="mRNA"/>
</dbReference>
<dbReference type="FunFam" id="3.40.350.10:FF:000003">
    <property type="entry name" value="Xaa-pro aminopeptidase P"/>
    <property type="match status" value="1"/>
</dbReference>
<feature type="domain" description="Peptidase M24" evidence="7">
    <location>
        <begin position="311"/>
        <end position="527"/>
    </location>
</feature>
<accession>A0A125S6H2</accession>
<evidence type="ECO:0000259" key="9">
    <source>
        <dbReference type="Pfam" id="PF16188"/>
    </source>
</evidence>
<dbReference type="Pfam" id="PF01321">
    <property type="entry name" value="Creatinase_N"/>
    <property type="match status" value="1"/>
</dbReference>
<dbReference type="InterPro" id="IPR000994">
    <property type="entry name" value="Pept_M24"/>
</dbReference>
<keyword evidence="10" id="KW-0031">Aminopeptidase</keyword>
<evidence type="ECO:0000259" key="7">
    <source>
        <dbReference type="Pfam" id="PF00557"/>
    </source>
</evidence>
<dbReference type="CDD" id="cd01085">
    <property type="entry name" value="APP"/>
    <property type="match status" value="1"/>
</dbReference>
<name>A0A125S6H2_9FUNG</name>
<dbReference type="GO" id="GO:0046872">
    <property type="term" value="F:metal ion binding"/>
    <property type="evidence" value="ECO:0007669"/>
    <property type="project" value="UniProtKB-KW"/>
</dbReference>
<evidence type="ECO:0000256" key="5">
    <source>
        <dbReference type="ARBA" id="ARBA00023211"/>
    </source>
</evidence>
<dbReference type="SUPFAM" id="SSF55920">
    <property type="entry name" value="Creatinase/aminopeptidase"/>
    <property type="match status" value="1"/>
</dbReference>
<dbReference type="SUPFAM" id="SSF53092">
    <property type="entry name" value="Creatinase/prolidase N-terminal domain"/>
    <property type="match status" value="1"/>
</dbReference>
<dbReference type="PROSITE" id="PS00491">
    <property type="entry name" value="PROLINE_PEPTIDASE"/>
    <property type="match status" value="1"/>
</dbReference>